<organism evidence="3 4">
    <name type="scientific">Streptomyces boetiae</name>
    <dbReference type="NCBI Taxonomy" id="3075541"/>
    <lineage>
        <taxon>Bacteria</taxon>
        <taxon>Bacillati</taxon>
        <taxon>Actinomycetota</taxon>
        <taxon>Actinomycetes</taxon>
        <taxon>Kitasatosporales</taxon>
        <taxon>Streptomycetaceae</taxon>
        <taxon>Streptomyces</taxon>
    </lineage>
</organism>
<dbReference type="InterPro" id="IPR001967">
    <property type="entry name" value="Peptidase_S11_N"/>
</dbReference>
<keyword evidence="4" id="KW-1185">Reference proteome</keyword>
<gene>
    <name evidence="3" type="ORF">RM780_14510</name>
</gene>
<keyword evidence="3" id="KW-0378">Hydrolase</keyword>
<proteinExistence type="predicted"/>
<dbReference type="PANTHER" id="PTHR21581">
    <property type="entry name" value="D-ALANYL-D-ALANINE CARBOXYPEPTIDASE"/>
    <property type="match status" value="1"/>
</dbReference>
<protein>
    <submittedName>
        <fullName evidence="3">Serine hydrolase</fullName>
    </submittedName>
</protein>
<dbReference type="Pfam" id="PF00768">
    <property type="entry name" value="Peptidase_S11"/>
    <property type="match status" value="1"/>
</dbReference>
<dbReference type="PANTHER" id="PTHR21581:SF33">
    <property type="entry name" value="D-ALANYL-D-ALANINE CARBOXYPEPTIDASE DACB"/>
    <property type="match status" value="1"/>
</dbReference>
<sequence length="445" mass="46575">MSAVGGERLGRPGTQVDDGDGVPGLPGDLTARSWIVADAESGDVLAAHNAHWPLPPASTMKMLFADTLLPRFDRDEEYRARAQDFADLGPGSSAVGIREDRTYTVEDLWHGVFLASGNDAVAALSAMNGGLEQTVEDMNDRAEELQARDTLVRSPDGYDARGQTSSAYDLTLIARHGLQNPDFREYASTARTEFPGGGDGEDTEEGEEAEEAEEGEDGGDGEDGGYEIQNTNRLLVGAPGLDTYPGIAGVKNGYTSQAGYTFTGVAEREDRVLLVTVMHPEDGDSLAVYREAAALLDWGFEAAEEAEPVGVLVPPLSEATTEPTPGEGEGEATETGAPERRGAAADGNGRGEETSRDSALAGASGTAGDDGRSPALTVLAATAVGLILLTAAGWAFHRRHPLPLPGGTGRSADSPGPPGRRDGDPPPPPGPRWRPGRRPRGAPKE</sequence>
<feature type="region of interest" description="Disordered" evidence="1">
    <location>
        <begin position="399"/>
        <end position="445"/>
    </location>
</feature>
<name>A0ABU2LA06_9ACTN</name>
<evidence type="ECO:0000313" key="3">
    <source>
        <dbReference type="EMBL" id="MDT0308167.1"/>
    </source>
</evidence>
<accession>A0ABU2LA06</accession>
<comment type="caution">
    <text evidence="3">The sequence shown here is derived from an EMBL/GenBank/DDBJ whole genome shotgun (WGS) entry which is preliminary data.</text>
</comment>
<feature type="compositionally biased region" description="Basic residues" evidence="1">
    <location>
        <begin position="434"/>
        <end position="445"/>
    </location>
</feature>
<dbReference type="SUPFAM" id="SSF56601">
    <property type="entry name" value="beta-lactamase/transpeptidase-like"/>
    <property type="match status" value="1"/>
</dbReference>
<reference evidence="4" key="1">
    <citation type="submission" date="2023-07" db="EMBL/GenBank/DDBJ databases">
        <title>30 novel species of actinomycetes from the DSMZ collection.</title>
        <authorList>
            <person name="Nouioui I."/>
        </authorList>
    </citation>
    <scope>NUCLEOTIDE SEQUENCE [LARGE SCALE GENOMIC DNA]</scope>
    <source>
        <strain evidence="4">DSM 44917</strain>
    </source>
</reference>
<dbReference type="GO" id="GO:0016787">
    <property type="term" value="F:hydrolase activity"/>
    <property type="evidence" value="ECO:0007669"/>
    <property type="project" value="UniProtKB-KW"/>
</dbReference>
<evidence type="ECO:0000256" key="1">
    <source>
        <dbReference type="SAM" id="MobiDB-lite"/>
    </source>
</evidence>
<feature type="region of interest" description="Disordered" evidence="1">
    <location>
        <begin position="1"/>
        <end position="24"/>
    </location>
</feature>
<feature type="region of interest" description="Disordered" evidence="1">
    <location>
        <begin position="316"/>
        <end position="373"/>
    </location>
</feature>
<feature type="compositionally biased region" description="Acidic residues" evidence="1">
    <location>
        <begin position="199"/>
        <end position="225"/>
    </location>
</feature>
<dbReference type="Gene3D" id="3.40.710.10">
    <property type="entry name" value="DD-peptidase/beta-lactamase superfamily"/>
    <property type="match status" value="1"/>
</dbReference>
<feature type="region of interest" description="Disordered" evidence="1">
    <location>
        <begin position="190"/>
        <end position="227"/>
    </location>
</feature>
<dbReference type="InterPro" id="IPR012338">
    <property type="entry name" value="Beta-lactam/transpept-like"/>
</dbReference>
<dbReference type="Proteomes" id="UP001183388">
    <property type="component" value="Unassembled WGS sequence"/>
</dbReference>
<dbReference type="EMBL" id="JAVREN010000018">
    <property type="protein sequence ID" value="MDT0308167.1"/>
    <property type="molecule type" value="Genomic_DNA"/>
</dbReference>
<evidence type="ECO:0000259" key="2">
    <source>
        <dbReference type="Pfam" id="PF00768"/>
    </source>
</evidence>
<feature type="domain" description="Peptidase S11 D-alanyl-D-alanine carboxypeptidase A N-terminal" evidence="2">
    <location>
        <begin position="28"/>
        <end position="279"/>
    </location>
</feature>
<evidence type="ECO:0000313" key="4">
    <source>
        <dbReference type="Proteomes" id="UP001183388"/>
    </source>
</evidence>
<feature type="compositionally biased region" description="Basic and acidic residues" evidence="1">
    <location>
        <begin position="337"/>
        <end position="356"/>
    </location>
</feature>